<name>A0A7M1S1T9_9BACT</name>
<dbReference type="InterPro" id="IPR003660">
    <property type="entry name" value="HAMP_dom"/>
</dbReference>
<dbReference type="GO" id="GO:0000155">
    <property type="term" value="F:phosphorelay sensor kinase activity"/>
    <property type="evidence" value="ECO:0007669"/>
    <property type="project" value="InterPro"/>
</dbReference>
<dbReference type="InterPro" id="IPR036097">
    <property type="entry name" value="HisK_dim/P_sf"/>
</dbReference>
<keyword evidence="5" id="KW-0597">Phosphoprotein</keyword>
<sequence>MSIRTKITLLFLTSLLLMSGMTYWVQTQTAQKNRTILTERYLRAAKTLLSPIIKGDSRKLEAKLDELGMQRVEIRKDTQAASILYRQPLSYGEIVIFAVQGNIYLSLAYLDETLTLYDTLQQESRQEQHITYLFFALDIGLLLLIYLLVLTILSPLKHLSRTMKHFSHGDLDVRSKLTGKDEIAELSESFNLMAKRLQHALNAKEELLREVGHELKTPIAKGKFALEGINESHSKTVIKEAFNDLDTLTSAILHQKRIDEEKMYIEKFKASTLITRTLSKLTLNEEDVHIVIEDFEISADLHYMSMALKNLVENALKYTHTLPIEIRASDTCIHIISCAEALDRPLAYYTQPFTRAANDKKGYGLGLNITQKILDRHGFSLHYTHSDGRNDFVICFEHYSSN</sequence>
<organism evidence="13 14">
    <name type="scientific">Sulfurovum indicum</name>
    <dbReference type="NCBI Taxonomy" id="2779528"/>
    <lineage>
        <taxon>Bacteria</taxon>
        <taxon>Pseudomonadati</taxon>
        <taxon>Campylobacterota</taxon>
        <taxon>Epsilonproteobacteria</taxon>
        <taxon>Campylobacterales</taxon>
        <taxon>Sulfurovaceae</taxon>
        <taxon>Sulfurovum</taxon>
    </lineage>
</organism>
<evidence type="ECO:0000256" key="7">
    <source>
        <dbReference type="ARBA" id="ARBA00022741"/>
    </source>
</evidence>
<evidence type="ECO:0000256" key="5">
    <source>
        <dbReference type="ARBA" id="ARBA00022553"/>
    </source>
</evidence>
<dbReference type="InterPro" id="IPR003594">
    <property type="entry name" value="HATPase_dom"/>
</dbReference>
<evidence type="ECO:0000256" key="2">
    <source>
        <dbReference type="ARBA" id="ARBA00004651"/>
    </source>
</evidence>
<evidence type="ECO:0000256" key="6">
    <source>
        <dbReference type="ARBA" id="ARBA00022679"/>
    </source>
</evidence>
<dbReference type="EC" id="2.7.13.3" evidence="3"/>
<dbReference type="PROSITE" id="PS50109">
    <property type="entry name" value="HIS_KIN"/>
    <property type="match status" value="1"/>
</dbReference>
<evidence type="ECO:0000256" key="10">
    <source>
        <dbReference type="SAM" id="Phobius"/>
    </source>
</evidence>
<evidence type="ECO:0000256" key="9">
    <source>
        <dbReference type="ARBA" id="ARBA00022840"/>
    </source>
</evidence>
<keyword evidence="14" id="KW-1185">Reference proteome</keyword>
<dbReference type="PANTHER" id="PTHR44936:SF10">
    <property type="entry name" value="SENSOR PROTEIN RSTB"/>
    <property type="match status" value="1"/>
</dbReference>
<dbReference type="PROSITE" id="PS50885">
    <property type="entry name" value="HAMP"/>
    <property type="match status" value="1"/>
</dbReference>
<evidence type="ECO:0000256" key="8">
    <source>
        <dbReference type="ARBA" id="ARBA00022777"/>
    </source>
</evidence>
<keyword evidence="10" id="KW-0812">Transmembrane</keyword>
<dbReference type="SUPFAM" id="SSF55874">
    <property type="entry name" value="ATPase domain of HSP90 chaperone/DNA topoisomerase II/histidine kinase"/>
    <property type="match status" value="1"/>
</dbReference>
<dbReference type="InterPro" id="IPR003661">
    <property type="entry name" value="HisK_dim/P_dom"/>
</dbReference>
<dbReference type="InterPro" id="IPR047994">
    <property type="entry name" value="ArsS-like"/>
</dbReference>
<keyword evidence="8 13" id="KW-0418">Kinase</keyword>
<feature type="domain" description="Histidine kinase" evidence="11">
    <location>
        <begin position="210"/>
        <end position="400"/>
    </location>
</feature>
<comment type="catalytic activity">
    <reaction evidence="1">
        <text>ATP + protein L-histidine = ADP + protein N-phospho-L-histidine.</text>
        <dbReference type="EC" id="2.7.13.3"/>
    </reaction>
</comment>
<dbReference type="Gene3D" id="1.10.287.130">
    <property type="match status" value="1"/>
</dbReference>
<evidence type="ECO:0000259" key="11">
    <source>
        <dbReference type="PROSITE" id="PS50109"/>
    </source>
</evidence>
<dbReference type="Pfam" id="PF00672">
    <property type="entry name" value="HAMP"/>
    <property type="match status" value="1"/>
</dbReference>
<keyword evidence="6" id="KW-0808">Transferase</keyword>
<evidence type="ECO:0000259" key="12">
    <source>
        <dbReference type="PROSITE" id="PS50885"/>
    </source>
</evidence>
<feature type="domain" description="HAMP" evidence="12">
    <location>
        <begin position="150"/>
        <end position="202"/>
    </location>
</feature>
<dbReference type="AlphaFoldDB" id="A0A7M1S1T9"/>
<dbReference type="KEGG" id="sinu:IMZ28_05960"/>
<dbReference type="EMBL" id="CP063164">
    <property type="protein sequence ID" value="QOR61011.1"/>
    <property type="molecule type" value="Genomic_DNA"/>
</dbReference>
<dbReference type="GO" id="GO:0005524">
    <property type="term" value="F:ATP binding"/>
    <property type="evidence" value="ECO:0007669"/>
    <property type="project" value="UniProtKB-KW"/>
</dbReference>
<dbReference type="Pfam" id="PF02518">
    <property type="entry name" value="HATPase_c"/>
    <property type="match status" value="1"/>
</dbReference>
<accession>A0A7M1S1T9</accession>
<dbReference type="SUPFAM" id="SSF47384">
    <property type="entry name" value="Homodimeric domain of signal transducing histidine kinase"/>
    <property type="match status" value="1"/>
</dbReference>
<dbReference type="RefSeq" id="WP_197547682.1">
    <property type="nucleotide sequence ID" value="NZ_CP063164.1"/>
</dbReference>
<evidence type="ECO:0000256" key="1">
    <source>
        <dbReference type="ARBA" id="ARBA00000085"/>
    </source>
</evidence>
<dbReference type="Gene3D" id="3.30.565.10">
    <property type="entry name" value="Histidine kinase-like ATPase, C-terminal domain"/>
    <property type="match status" value="1"/>
</dbReference>
<dbReference type="Proteomes" id="UP000595074">
    <property type="component" value="Chromosome"/>
</dbReference>
<dbReference type="PANTHER" id="PTHR44936">
    <property type="entry name" value="SENSOR PROTEIN CREC"/>
    <property type="match status" value="1"/>
</dbReference>
<dbReference type="GO" id="GO:0005886">
    <property type="term" value="C:plasma membrane"/>
    <property type="evidence" value="ECO:0007669"/>
    <property type="project" value="UniProtKB-SubCell"/>
</dbReference>
<dbReference type="InterPro" id="IPR050980">
    <property type="entry name" value="2C_sensor_his_kinase"/>
</dbReference>
<keyword evidence="10" id="KW-0472">Membrane</keyword>
<feature type="transmembrane region" description="Helical" evidence="10">
    <location>
        <begin position="132"/>
        <end position="156"/>
    </location>
</feature>
<reference evidence="13 14" key="1">
    <citation type="submission" date="2020-10" db="EMBL/GenBank/DDBJ databases">
        <title>The genome of sulfurovum sp.</title>
        <authorList>
            <person name="Xie S."/>
            <person name="Shao Z."/>
            <person name="Jiang L."/>
        </authorList>
    </citation>
    <scope>NUCLEOTIDE SEQUENCE [LARGE SCALE GENOMIC DNA]</scope>
    <source>
        <strain evidence="13 14">ST-419</strain>
    </source>
</reference>
<dbReference type="SMART" id="SM00304">
    <property type="entry name" value="HAMP"/>
    <property type="match status" value="1"/>
</dbReference>
<protein>
    <recommendedName>
        <fullName evidence="3">histidine kinase</fullName>
        <ecNumber evidence="3">2.7.13.3</ecNumber>
    </recommendedName>
</protein>
<proteinExistence type="predicted"/>
<keyword evidence="10" id="KW-1133">Transmembrane helix</keyword>
<keyword evidence="4" id="KW-1003">Cell membrane</keyword>
<dbReference type="NCBIfam" id="NF038389">
    <property type="entry name" value="ArsS_fam_HK"/>
    <property type="match status" value="1"/>
</dbReference>
<dbReference type="SMART" id="SM00388">
    <property type="entry name" value="HisKA"/>
    <property type="match status" value="1"/>
</dbReference>
<keyword evidence="9" id="KW-0067">ATP-binding</keyword>
<comment type="subcellular location">
    <subcellularLocation>
        <location evidence="2">Cell membrane</location>
        <topology evidence="2">Multi-pass membrane protein</topology>
    </subcellularLocation>
</comment>
<dbReference type="SUPFAM" id="SSF158472">
    <property type="entry name" value="HAMP domain-like"/>
    <property type="match status" value="1"/>
</dbReference>
<dbReference type="InterPro" id="IPR036890">
    <property type="entry name" value="HATPase_C_sf"/>
</dbReference>
<evidence type="ECO:0000313" key="13">
    <source>
        <dbReference type="EMBL" id="QOR61011.1"/>
    </source>
</evidence>
<dbReference type="CDD" id="cd06225">
    <property type="entry name" value="HAMP"/>
    <property type="match status" value="1"/>
</dbReference>
<evidence type="ECO:0000313" key="14">
    <source>
        <dbReference type="Proteomes" id="UP000595074"/>
    </source>
</evidence>
<evidence type="ECO:0000256" key="3">
    <source>
        <dbReference type="ARBA" id="ARBA00012438"/>
    </source>
</evidence>
<evidence type="ECO:0000256" key="4">
    <source>
        <dbReference type="ARBA" id="ARBA00022475"/>
    </source>
</evidence>
<keyword evidence="7" id="KW-0547">Nucleotide-binding</keyword>
<dbReference type="InterPro" id="IPR005467">
    <property type="entry name" value="His_kinase_dom"/>
</dbReference>
<gene>
    <name evidence="13" type="ORF">IMZ28_05960</name>
</gene>